<gene>
    <name evidence="1" type="ORF">EV420DRAFT_1764068</name>
</gene>
<proteinExistence type="predicted"/>
<comment type="caution">
    <text evidence="1">The sequence shown here is derived from an EMBL/GenBank/DDBJ whole genome shotgun (WGS) entry which is preliminary data.</text>
</comment>
<dbReference type="RefSeq" id="XP_060330658.1">
    <property type="nucleotide sequence ID" value="XM_060480764.1"/>
</dbReference>
<sequence length="216" mass="23536">MSSIVLPASRRQCIQVTGNLQHCQCLWFFPPESPLLDQNICGHCGHGIHSHVDYVSMFVYHCPAMNCAAYFPKTSRVQACTCSASLIEHIPIWNAHRSSTPLSYGVDVGNSPPSNANTFTGDATNIPFTPIPMPSPSTNANPSYSYGNTVILAPTPQPITQMAITQIDAYSHSQVENSYIAQYQDDNFRADVLDSSAISDQDYSIVSYSAAHGTET</sequence>
<reference evidence="1" key="1">
    <citation type="submission" date="2023-06" db="EMBL/GenBank/DDBJ databases">
        <authorList>
            <consortium name="Lawrence Berkeley National Laboratory"/>
            <person name="Ahrendt S."/>
            <person name="Sahu N."/>
            <person name="Indic B."/>
            <person name="Wong-Bajracharya J."/>
            <person name="Merenyi Z."/>
            <person name="Ke H.-M."/>
            <person name="Monk M."/>
            <person name="Kocsube S."/>
            <person name="Drula E."/>
            <person name="Lipzen A."/>
            <person name="Balint B."/>
            <person name="Henrissat B."/>
            <person name="Andreopoulos B."/>
            <person name="Martin F.M."/>
            <person name="Harder C.B."/>
            <person name="Rigling D."/>
            <person name="Ford K.L."/>
            <person name="Foster G.D."/>
            <person name="Pangilinan J."/>
            <person name="Papanicolaou A."/>
            <person name="Barry K."/>
            <person name="LaButti K."/>
            <person name="Viragh M."/>
            <person name="Koriabine M."/>
            <person name="Yan M."/>
            <person name="Riley R."/>
            <person name="Champramary S."/>
            <person name="Plett K.L."/>
            <person name="Tsai I.J."/>
            <person name="Slot J."/>
            <person name="Sipos G."/>
            <person name="Plett J."/>
            <person name="Nagy L.G."/>
            <person name="Grigoriev I.V."/>
        </authorList>
    </citation>
    <scope>NUCLEOTIDE SEQUENCE</scope>
    <source>
        <strain evidence="1">CCBAS 213</strain>
    </source>
</reference>
<accession>A0AA39N5P0</accession>
<protein>
    <submittedName>
        <fullName evidence="1">Uncharacterized protein</fullName>
    </submittedName>
</protein>
<dbReference type="Proteomes" id="UP001175211">
    <property type="component" value="Unassembled WGS sequence"/>
</dbReference>
<evidence type="ECO:0000313" key="1">
    <source>
        <dbReference type="EMBL" id="KAK0458388.1"/>
    </source>
</evidence>
<keyword evidence="2" id="KW-1185">Reference proteome</keyword>
<evidence type="ECO:0000313" key="2">
    <source>
        <dbReference type="Proteomes" id="UP001175211"/>
    </source>
</evidence>
<organism evidence="1 2">
    <name type="scientific">Armillaria tabescens</name>
    <name type="common">Ringless honey mushroom</name>
    <name type="synonym">Agaricus tabescens</name>
    <dbReference type="NCBI Taxonomy" id="1929756"/>
    <lineage>
        <taxon>Eukaryota</taxon>
        <taxon>Fungi</taxon>
        <taxon>Dikarya</taxon>
        <taxon>Basidiomycota</taxon>
        <taxon>Agaricomycotina</taxon>
        <taxon>Agaricomycetes</taxon>
        <taxon>Agaricomycetidae</taxon>
        <taxon>Agaricales</taxon>
        <taxon>Marasmiineae</taxon>
        <taxon>Physalacriaceae</taxon>
        <taxon>Desarmillaria</taxon>
    </lineage>
</organism>
<dbReference type="GeneID" id="85364312"/>
<dbReference type="EMBL" id="JAUEPS010000017">
    <property type="protein sequence ID" value="KAK0458388.1"/>
    <property type="molecule type" value="Genomic_DNA"/>
</dbReference>
<name>A0AA39N5P0_ARMTA</name>
<dbReference type="AlphaFoldDB" id="A0AA39N5P0"/>